<dbReference type="InterPro" id="IPR011054">
    <property type="entry name" value="Rudment_hybrid_motif"/>
</dbReference>
<sequence length="355" mass="37890">MPIAPGATIGIIGGGQLGRMMAQAAARMGYRCHILDPHEAPCAAEVSDRFTRADFDDEEALRALGEACDAVTYEFENVPVAPLGVLGAKLTPGTRSLEVAQDRAVEKRFIEQCGAKVARWHGIDGTRDIVAAIAELGAPVLIKTRRLGYDGKGQVWVHAPGDAEAAWDEIGHQPAVAEARVAFDSEFSLVIARSRSGEVRAFPPARNHHEGGILRLSTVPAGPDIDAHAELALGWATAIANALDHVGVLTVEFFATPDGPLVNEIAPRVHNSGHWTIEGAFTSQFEQHLRCVLDLPLGDASLVAAGAKMENLIGTDVERWADFLGEGNAAFHLYNKGEARAGRKMGHITRVTRGA</sequence>
<keyword evidence="3 5" id="KW-0658">Purine biosynthesis</keyword>
<name>A0A516IRZ6_9SPHN</name>
<dbReference type="InterPro" id="IPR054350">
    <property type="entry name" value="PurT/PurK_preATP-grasp"/>
</dbReference>
<dbReference type="PANTHER" id="PTHR11609:SF5">
    <property type="entry name" value="PHOSPHORIBOSYLAMINOIMIDAZOLE CARBOXYLASE"/>
    <property type="match status" value="1"/>
</dbReference>
<dbReference type="SUPFAM" id="SSF56059">
    <property type="entry name" value="Glutathione synthetase ATP-binding domain-like"/>
    <property type="match status" value="1"/>
</dbReference>
<dbReference type="AlphaFoldDB" id="A0A516IRZ6"/>
<keyword evidence="4 5" id="KW-0067">ATP-binding</keyword>
<gene>
    <name evidence="5 6" type="primary">purK</name>
    <name evidence="8" type="ORF">FMM02_06665</name>
</gene>
<organism evidence="8 9">
    <name type="scientific">Sphingomonas xanthus</name>
    <dbReference type="NCBI Taxonomy" id="2594473"/>
    <lineage>
        <taxon>Bacteria</taxon>
        <taxon>Pseudomonadati</taxon>
        <taxon>Pseudomonadota</taxon>
        <taxon>Alphaproteobacteria</taxon>
        <taxon>Sphingomonadales</taxon>
        <taxon>Sphingomonadaceae</taxon>
        <taxon>Sphingomonas</taxon>
    </lineage>
</organism>
<dbReference type="InterPro" id="IPR003135">
    <property type="entry name" value="ATP-grasp_carboxylate-amine"/>
</dbReference>
<evidence type="ECO:0000256" key="3">
    <source>
        <dbReference type="ARBA" id="ARBA00022755"/>
    </source>
</evidence>
<dbReference type="SUPFAM" id="SSF52440">
    <property type="entry name" value="PreATP-grasp domain"/>
    <property type="match status" value="1"/>
</dbReference>
<comment type="subunit">
    <text evidence="5 6">Homodimer.</text>
</comment>
<reference evidence="8 9" key="1">
    <citation type="submission" date="2019-07" db="EMBL/GenBank/DDBJ databases">
        <title>Sphingomonas AE3 Genome sequencing and assembly.</title>
        <authorList>
            <person name="Kim H."/>
        </authorList>
    </citation>
    <scope>NUCLEOTIDE SEQUENCE [LARGE SCALE GENOMIC DNA]</scope>
    <source>
        <strain evidence="8 9">AE3</strain>
    </source>
</reference>
<comment type="pathway">
    <text evidence="5 6">Purine metabolism; IMP biosynthesis via de novo pathway; 5-amino-1-(5-phospho-D-ribosyl)imidazole-4-carboxylate from 5-amino-1-(5-phospho-D-ribosyl)imidazole (N5-CAIR route): step 1/2.</text>
</comment>
<dbReference type="FunFam" id="3.30.1490.20:FF:000015">
    <property type="entry name" value="N5-carboxyaminoimidazole ribonucleotide synthase"/>
    <property type="match status" value="1"/>
</dbReference>
<dbReference type="GO" id="GO:0005829">
    <property type="term" value="C:cytosol"/>
    <property type="evidence" value="ECO:0007669"/>
    <property type="project" value="TreeGrafter"/>
</dbReference>
<dbReference type="RefSeq" id="WP_147494117.1">
    <property type="nucleotide sequence ID" value="NZ_CP041659.1"/>
</dbReference>
<dbReference type="Proteomes" id="UP000321857">
    <property type="component" value="Chromosome"/>
</dbReference>
<dbReference type="KEGG" id="sxa:FMM02_06665"/>
<dbReference type="InterPro" id="IPR005875">
    <property type="entry name" value="PurK"/>
</dbReference>
<evidence type="ECO:0000256" key="2">
    <source>
        <dbReference type="ARBA" id="ARBA00022741"/>
    </source>
</evidence>
<dbReference type="Gene3D" id="3.30.1490.20">
    <property type="entry name" value="ATP-grasp fold, A domain"/>
    <property type="match status" value="1"/>
</dbReference>
<dbReference type="PROSITE" id="PS50975">
    <property type="entry name" value="ATP_GRASP"/>
    <property type="match status" value="1"/>
</dbReference>
<dbReference type="EC" id="6.3.4.18" evidence="5 6"/>
<evidence type="ECO:0000256" key="1">
    <source>
        <dbReference type="ARBA" id="ARBA00022598"/>
    </source>
</evidence>
<evidence type="ECO:0000256" key="6">
    <source>
        <dbReference type="RuleBase" id="RU361200"/>
    </source>
</evidence>
<dbReference type="GO" id="GO:0006189">
    <property type="term" value="P:'de novo' IMP biosynthetic process"/>
    <property type="evidence" value="ECO:0007669"/>
    <property type="project" value="UniProtKB-UniRule"/>
</dbReference>
<feature type="binding site" evidence="5">
    <location>
        <begin position="178"/>
        <end position="181"/>
    </location>
    <ligand>
        <name>ATP</name>
        <dbReference type="ChEBI" id="CHEBI:30616"/>
    </ligand>
</feature>
<dbReference type="Pfam" id="PF17769">
    <property type="entry name" value="PurK_C"/>
    <property type="match status" value="1"/>
</dbReference>
<dbReference type="Gene3D" id="3.40.50.20">
    <property type="match status" value="1"/>
</dbReference>
<comment type="function">
    <text evidence="5">Catalyzes the ATP-dependent conversion of 5-aminoimidazole ribonucleotide (AIR) and HCO(3)(-) to N5-carboxyaminoimidazole ribonucleotide (N5-CAIR).</text>
</comment>
<dbReference type="Pfam" id="PF22660">
    <property type="entry name" value="RS_preATP-grasp-like"/>
    <property type="match status" value="1"/>
</dbReference>
<feature type="binding site" evidence="5">
    <location>
        <begin position="148"/>
        <end position="154"/>
    </location>
    <ligand>
        <name>ATP</name>
        <dbReference type="ChEBI" id="CHEBI:30616"/>
    </ligand>
</feature>
<feature type="binding site" evidence="5">
    <location>
        <begin position="263"/>
        <end position="264"/>
    </location>
    <ligand>
        <name>ATP</name>
        <dbReference type="ChEBI" id="CHEBI:30616"/>
    </ligand>
</feature>
<dbReference type="HAMAP" id="MF_01928">
    <property type="entry name" value="PurK"/>
    <property type="match status" value="1"/>
</dbReference>
<feature type="binding site" evidence="5">
    <location>
        <position position="186"/>
    </location>
    <ligand>
        <name>ATP</name>
        <dbReference type="ChEBI" id="CHEBI:30616"/>
    </ligand>
</feature>
<dbReference type="GO" id="GO:0004638">
    <property type="term" value="F:phosphoribosylaminoimidazole carboxylase activity"/>
    <property type="evidence" value="ECO:0007669"/>
    <property type="project" value="InterPro"/>
</dbReference>
<dbReference type="OrthoDB" id="9804625at2"/>
<dbReference type="GO" id="GO:0005524">
    <property type="term" value="F:ATP binding"/>
    <property type="evidence" value="ECO:0007669"/>
    <property type="project" value="UniProtKB-UniRule"/>
</dbReference>
<dbReference type="Pfam" id="PF02222">
    <property type="entry name" value="ATP-grasp"/>
    <property type="match status" value="1"/>
</dbReference>
<keyword evidence="2 5" id="KW-0547">Nucleotide-binding</keyword>
<accession>A0A516IRZ6</accession>
<keyword evidence="9" id="KW-1185">Reference proteome</keyword>
<dbReference type="EMBL" id="CP041659">
    <property type="protein sequence ID" value="QDP19666.1"/>
    <property type="molecule type" value="Genomic_DNA"/>
</dbReference>
<dbReference type="GO" id="GO:0046872">
    <property type="term" value="F:metal ion binding"/>
    <property type="evidence" value="ECO:0007669"/>
    <property type="project" value="InterPro"/>
</dbReference>
<dbReference type="GO" id="GO:0034028">
    <property type="term" value="F:5-(carboxyamino)imidazole ribonucleotide synthase activity"/>
    <property type="evidence" value="ECO:0007669"/>
    <property type="project" value="UniProtKB-UniRule"/>
</dbReference>
<dbReference type="InterPro" id="IPR011761">
    <property type="entry name" value="ATP-grasp"/>
</dbReference>
<evidence type="ECO:0000313" key="9">
    <source>
        <dbReference type="Proteomes" id="UP000321857"/>
    </source>
</evidence>
<dbReference type="SUPFAM" id="SSF51246">
    <property type="entry name" value="Rudiment single hybrid motif"/>
    <property type="match status" value="1"/>
</dbReference>
<evidence type="ECO:0000313" key="8">
    <source>
        <dbReference type="EMBL" id="QDP19666.1"/>
    </source>
</evidence>
<dbReference type="UniPathway" id="UPA00074">
    <property type="reaction ID" value="UER00942"/>
</dbReference>
<dbReference type="NCBIfam" id="TIGR01161">
    <property type="entry name" value="purK"/>
    <property type="match status" value="1"/>
</dbReference>
<feature type="binding site" evidence="5">
    <location>
        <position position="143"/>
    </location>
    <ligand>
        <name>ATP</name>
        <dbReference type="ChEBI" id="CHEBI:30616"/>
    </ligand>
</feature>
<dbReference type="InterPro" id="IPR013815">
    <property type="entry name" value="ATP_grasp_subdomain_1"/>
</dbReference>
<proteinExistence type="inferred from homology"/>
<feature type="binding site" evidence="5">
    <location>
        <position position="209"/>
    </location>
    <ligand>
        <name>ATP</name>
        <dbReference type="ChEBI" id="CHEBI:30616"/>
    </ligand>
</feature>
<keyword evidence="1 5" id="KW-0436">Ligase</keyword>
<evidence type="ECO:0000256" key="4">
    <source>
        <dbReference type="ARBA" id="ARBA00022840"/>
    </source>
</evidence>
<dbReference type="NCBIfam" id="NF004679">
    <property type="entry name" value="PRK06019.1-5"/>
    <property type="match status" value="1"/>
</dbReference>
<comment type="similarity">
    <text evidence="5 6">Belongs to the PurK/PurT family.</text>
</comment>
<feature type="binding site" evidence="5">
    <location>
        <position position="103"/>
    </location>
    <ligand>
        <name>ATP</name>
        <dbReference type="ChEBI" id="CHEBI:30616"/>
    </ligand>
</feature>
<comment type="catalytic activity">
    <reaction evidence="5 6">
        <text>5-amino-1-(5-phospho-beta-D-ribosyl)imidazole + hydrogencarbonate + ATP = 5-carboxyamino-1-(5-phospho-D-ribosyl)imidazole + ADP + phosphate + 2 H(+)</text>
        <dbReference type="Rhea" id="RHEA:19317"/>
        <dbReference type="ChEBI" id="CHEBI:15378"/>
        <dbReference type="ChEBI" id="CHEBI:17544"/>
        <dbReference type="ChEBI" id="CHEBI:30616"/>
        <dbReference type="ChEBI" id="CHEBI:43474"/>
        <dbReference type="ChEBI" id="CHEBI:58730"/>
        <dbReference type="ChEBI" id="CHEBI:137981"/>
        <dbReference type="ChEBI" id="CHEBI:456216"/>
        <dbReference type="EC" id="6.3.4.18"/>
    </reaction>
</comment>
<evidence type="ECO:0000259" key="7">
    <source>
        <dbReference type="PROSITE" id="PS50975"/>
    </source>
</evidence>
<dbReference type="PANTHER" id="PTHR11609">
    <property type="entry name" value="PURINE BIOSYNTHESIS PROTEIN 6/7, PUR6/7"/>
    <property type="match status" value="1"/>
</dbReference>
<feature type="domain" description="ATP-grasp" evidence="7">
    <location>
        <begin position="107"/>
        <end position="293"/>
    </location>
</feature>
<dbReference type="Gene3D" id="3.30.470.20">
    <property type="entry name" value="ATP-grasp fold, B domain"/>
    <property type="match status" value="1"/>
</dbReference>
<dbReference type="InterPro" id="IPR040686">
    <property type="entry name" value="PurK_C"/>
</dbReference>
<evidence type="ECO:0000256" key="5">
    <source>
        <dbReference type="HAMAP-Rule" id="MF_01928"/>
    </source>
</evidence>
<dbReference type="InterPro" id="IPR016185">
    <property type="entry name" value="PreATP-grasp_dom_sf"/>
</dbReference>
<protein>
    <recommendedName>
        <fullName evidence="5 6">N5-carboxyaminoimidazole ribonucleotide synthase</fullName>
        <shortName evidence="5 6">N5-CAIR synthase</shortName>
        <ecNumber evidence="5 6">6.3.4.18</ecNumber>
    </recommendedName>
    <alternativeName>
        <fullName evidence="5 6">5-(carboxyamino)imidazole ribonucleotide synthetase</fullName>
    </alternativeName>
</protein>
<comment type="function">
    <text evidence="6">Catalyzes the ATP-dependent conversion of 5-aminoimidazole ribonucleotide (AIR) and HCO(3)- to N5-carboxyaminoimidazole ribonucleotide (N5-CAIR).</text>
</comment>
<dbReference type="NCBIfam" id="NF004676">
    <property type="entry name" value="PRK06019.1-2"/>
    <property type="match status" value="1"/>
</dbReference>